<accession>A0ABU9C903</accession>
<comment type="caution">
    <text evidence="1">The sequence shown here is derived from an EMBL/GenBank/DDBJ whole genome shotgun (WGS) entry which is preliminary data.</text>
</comment>
<gene>
    <name evidence="1" type="ORF">AACH00_18540</name>
</gene>
<dbReference type="Pfam" id="PF09916">
    <property type="entry name" value="DUF2145"/>
    <property type="match status" value="1"/>
</dbReference>
<keyword evidence="2" id="KW-1185">Reference proteome</keyword>
<dbReference type="PIRSF" id="PIRSF028477">
    <property type="entry name" value="UCP028477"/>
    <property type="match status" value="1"/>
</dbReference>
<organism evidence="1 2">
    <name type="scientific">Ideonella margarita</name>
    <dbReference type="NCBI Taxonomy" id="2984191"/>
    <lineage>
        <taxon>Bacteria</taxon>
        <taxon>Pseudomonadati</taxon>
        <taxon>Pseudomonadota</taxon>
        <taxon>Betaproteobacteria</taxon>
        <taxon>Burkholderiales</taxon>
        <taxon>Sphaerotilaceae</taxon>
        <taxon>Ideonella</taxon>
    </lineage>
</organism>
<proteinExistence type="predicted"/>
<dbReference type="InterPro" id="IPR014547">
    <property type="entry name" value="UCP028477"/>
</dbReference>
<sequence>MTVPAAHAGRPCEQRPPATADIERGMALAQRTAQKLDERGADVVVLARAGQDLSRYGLTWSHIGLVYRDRSDAARPVWRVVHKLNLCGTDRAQVWRQGLGEFFMDQPFRYEAAFVPLTPELQQRLLPLLQDNARLAQWHTPRYSMVSYAWGQRYQQSNQWALETLAGALAEGPAAAAVSPPGRAQAQAWLQAQGYEPGVLRLGPLTRLGARVTAANVAFDDHPNAKRFTDRIETVTADSVFTWLARTGRSGPLQTVR</sequence>
<protein>
    <submittedName>
        <fullName evidence="1">DUF2145 domain-containing protein</fullName>
    </submittedName>
</protein>
<evidence type="ECO:0000313" key="2">
    <source>
        <dbReference type="Proteomes" id="UP001379945"/>
    </source>
</evidence>
<dbReference type="Proteomes" id="UP001379945">
    <property type="component" value="Unassembled WGS sequence"/>
</dbReference>
<reference evidence="1 2" key="1">
    <citation type="submission" date="2024-04" db="EMBL/GenBank/DDBJ databases">
        <title>Novel species of the genus Ideonella isolated from streams.</title>
        <authorList>
            <person name="Lu H."/>
        </authorList>
    </citation>
    <scope>NUCLEOTIDE SEQUENCE [LARGE SCALE GENOMIC DNA]</scope>
    <source>
        <strain evidence="1 2">LYT19W</strain>
    </source>
</reference>
<evidence type="ECO:0000313" key="1">
    <source>
        <dbReference type="EMBL" id="MEK8048358.1"/>
    </source>
</evidence>
<name>A0ABU9C903_9BURK</name>
<dbReference type="EMBL" id="JBBUTI010000016">
    <property type="protein sequence ID" value="MEK8048358.1"/>
    <property type="molecule type" value="Genomic_DNA"/>
</dbReference>